<sequence>MQETKGLLDKIKQHEKLAIRVNSNSNNNLSADVMRMLTQPHRKANYFFVFVERGSLTHKVDLNDLTITNGQLFFVLPNQIHSVPAQNKDDIECFKMSFDQNCLSLLPKPFSFLINPLNSQIISFDIDSKQRVKILFEILNKILHSDNDKKDAEIILAHLNSLLTEINNAYFKSVAKEKSEPNKLSKYIEFKIAVETHLTEQPSINTIADNLSITTNNLYNIVKEFSGVSPKEFITNRLILEAQRKLFYSETSVKELAYDLGFNDPDYFSKIFKKNTGKSVTQFVESIQDLSRN</sequence>
<evidence type="ECO:0000256" key="2">
    <source>
        <dbReference type="ARBA" id="ARBA00023125"/>
    </source>
</evidence>
<dbReference type="InterPro" id="IPR009057">
    <property type="entry name" value="Homeodomain-like_sf"/>
</dbReference>
<evidence type="ECO:0000256" key="1">
    <source>
        <dbReference type="ARBA" id="ARBA00023015"/>
    </source>
</evidence>
<dbReference type="Pfam" id="PF02311">
    <property type="entry name" value="AraC_binding"/>
    <property type="match status" value="1"/>
</dbReference>
<comment type="caution">
    <text evidence="5">The sequence shown here is derived from an EMBL/GenBank/DDBJ whole genome shotgun (WGS) entry which is preliminary data.</text>
</comment>
<keyword evidence="2" id="KW-0238">DNA-binding</keyword>
<dbReference type="AlphaFoldDB" id="A0A9D7SC09"/>
<protein>
    <submittedName>
        <fullName evidence="5">Helix-turn-helix domain-containing protein</fullName>
    </submittedName>
</protein>
<dbReference type="PANTHER" id="PTHR43280:SF32">
    <property type="entry name" value="TRANSCRIPTIONAL REGULATORY PROTEIN"/>
    <property type="match status" value="1"/>
</dbReference>
<evidence type="ECO:0000259" key="4">
    <source>
        <dbReference type="PROSITE" id="PS01124"/>
    </source>
</evidence>
<dbReference type="SMART" id="SM00342">
    <property type="entry name" value="HTH_ARAC"/>
    <property type="match status" value="1"/>
</dbReference>
<dbReference type="InterPro" id="IPR018060">
    <property type="entry name" value="HTH_AraC"/>
</dbReference>
<dbReference type="GO" id="GO:0003700">
    <property type="term" value="F:DNA-binding transcription factor activity"/>
    <property type="evidence" value="ECO:0007669"/>
    <property type="project" value="InterPro"/>
</dbReference>
<dbReference type="EMBL" id="JADKFW010000013">
    <property type="protein sequence ID" value="MBK9718880.1"/>
    <property type="molecule type" value="Genomic_DNA"/>
</dbReference>
<proteinExistence type="predicted"/>
<evidence type="ECO:0000313" key="5">
    <source>
        <dbReference type="EMBL" id="MBK9718880.1"/>
    </source>
</evidence>
<dbReference type="GO" id="GO:0043565">
    <property type="term" value="F:sequence-specific DNA binding"/>
    <property type="evidence" value="ECO:0007669"/>
    <property type="project" value="InterPro"/>
</dbReference>
<dbReference type="Pfam" id="PF12833">
    <property type="entry name" value="HTH_18"/>
    <property type="match status" value="1"/>
</dbReference>
<accession>A0A9D7SC09</accession>
<keyword evidence="1" id="KW-0805">Transcription regulation</keyword>
<dbReference type="Gene3D" id="1.10.10.60">
    <property type="entry name" value="Homeodomain-like"/>
    <property type="match status" value="1"/>
</dbReference>
<gene>
    <name evidence="5" type="ORF">IPO85_15475</name>
</gene>
<evidence type="ECO:0000256" key="3">
    <source>
        <dbReference type="ARBA" id="ARBA00023163"/>
    </source>
</evidence>
<keyword evidence="3" id="KW-0804">Transcription</keyword>
<dbReference type="SUPFAM" id="SSF46689">
    <property type="entry name" value="Homeodomain-like"/>
    <property type="match status" value="1"/>
</dbReference>
<name>A0A9D7SC09_9BACT</name>
<evidence type="ECO:0000313" key="6">
    <source>
        <dbReference type="Proteomes" id="UP000808349"/>
    </source>
</evidence>
<feature type="domain" description="HTH araC/xylS-type" evidence="4">
    <location>
        <begin position="182"/>
        <end position="286"/>
    </location>
</feature>
<dbReference type="PANTHER" id="PTHR43280">
    <property type="entry name" value="ARAC-FAMILY TRANSCRIPTIONAL REGULATOR"/>
    <property type="match status" value="1"/>
</dbReference>
<dbReference type="SUPFAM" id="SSF51215">
    <property type="entry name" value="Regulatory protein AraC"/>
    <property type="match status" value="1"/>
</dbReference>
<dbReference type="Proteomes" id="UP000808349">
    <property type="component" value="Unassembled WGS sequence"/>
</dbReference>
<organism evidence="5 6">
    <name type="scientific">Candidatus Defluviibacterium haderslevense</name>
    <dbReference type="NCBI Taxonomy" id="2981993"/>
    <lineage>
        <taxon>Bacteria</taxon>
        <taxon>Pseudomonadati</taxon>
        <taxon>Bacteroidota</taxon>
        <taxon>Saprospiria</taxon>
        <taxon>Saprospirales</taxon>
        <taxon>Saprospiraceae</taxon>
        <taxon>Candidatus Defluviibacterium</taxon>
    </lineage>
</organism>
<dbReference type="InterPro" id="IPR003313">
    <property type="entry name" value="AraC-bd"/>
</dbReference>
<dbReference type="PROSITE" id="PS01124">
    <property type="entry name" value="HTH_ARAC_FAMILY_2"/>
    <property type="match status" value="1"/>
</dbReference>
<dbReference type="InterPro" id="IPR037923">
    <property type="entry name" value="HTH-like"/>
</dbReference>
<reference evidence="5 6" key="1">
    <citation type="submission" date="2020-10" db="EMBL/GenBank/DDBJ databases">
        <title>Connecting structure to function with the recovery of over 1000 high-quality activated sludge metagenome-assembled genomes encoding full-length rRNA genes using long-read sequencing.</title>
        <authorList>
            <person name="Singleton C.M."/>
            <person name="Petriglieri F."/>
            <person name="Kristensen J.M."/>
            <person name="Kirkegaard R.H."/>
            <person name="Michaelsen T.Y."/>
            <person name="Andersen M.H."/>
            <person name="Karst S.M."/>
            <person name="Dueholm M.S."/>
            <person name="Nielsen P.H."/>
            <person name="Albertsen M."/>
        </authorList>
    </citation>
    <scope>NUCLEOTIDE SEQUENCE [LARGE SCALE GENOMIC DNA]</scope>
    <source>
        <strain evidence="5">Ribe_18-Q3-R11-54_BAT3C.373</strain>
    </source>
</reference>